<gene>
    <name evidence="1" type="ORF">TAYLOR_6</name>
</gene>
<dbReference type="Proteomes" id="UP000011290">
    <property type="component" value="Segment"/>
</dbReference>
<reference evidence="1 2" key="1">
    <citation type="journal article" date="2013" name="Virology">
        <title>Genomic characterization of six novel Bacillus pumilus bacteriophages.</title>
        <authorList>
            <person name="Lorenz L."/>
            <person name="Lins B."/>
            <person name="Barrett J."/>
            <person name="Montgomery A."/>
            <person name="Trapani S."/>
            <person name="Schindler A."/>
            <person name="Christie G.E."/>
            <person name="Cresawn S.G."/>
            <person name="Temple L."/>
        </authorList>
    </citation>
    <scope>NUCLEOTIDE SEQUENCE [LARGE SCALE GENOMIC DNA]</scope>
</reference>
<evidence type="ECO:0000313" key="2">
    <source>
        <dbReference type="Proteomes" id="UP000011290"/>
    </source>
</evidence>
<proteinExistence type="predicted"/>
<evidence type="ECO:0000313" key="1">
    <source>
        <dbReference type="EMBL" id="AGE60924.1"/>
    </source>
</evidence>
<organism evidence="1 2">
    <name type="scientific">Bacillus phage Taylor</name>
    <dbReference type="NCBI Taxonomy" id="2884430"/>
    <lineage>
        <taxon>Viruses</taxon>
        <taxon>Duplodnaviria</taxon>
        <taxon>Heunggongvirae</taxon>
        <taxon>Uroviricota</taxon>
        <taxon>Caudoviricetes</taxon>
        <taxon>Ehrlichviridae</taxon>
        <taxon>Andromedavirus</taxon>
        <taxon>Andromedavirus taylor</taxon>
    </lineage>
</organism>
<keyword evidence="2" id="KW-1185">Reference proteome</keyword>
<sequence>MYKQLFMKYENVKCLLNREGCYGHPKELLLEHCSEVYSVMVHERDFSEYKNLPYSQYVNKDARFTELKLITDPDKRNRETIR</sequence>
<protein>
    <submittedName>
        <fullName evidence="1">Uncharacterized protein</fullName>
    </submittedName>
</protein>
<accession>M1IE27</accession>
<name>M1IE27_9CAUD</name>
<dbReference type="EMBL" id="KC330682">
    <property type="protein sequence ID" value="AGE60924.1"/>
    <property type="molecule type" value="Genomic_DNA"/>
</dbReference>